<dbReference type="EMBL" id="JAOWKZ010000001">
    <property type="protein sequence ID" value="MCV2870912.1"/>
    <property type="molecule type" value="Genomic_DNA"/>
</dbReference>
<organism evidence="4 5">
    <name type="scientific">Albidovulum litorale</name>
    <dbReference type="NCBI Taxonomy" id="2984134"/>
    <lineage>
        <taxon>Bacteria</taxon>
        <taxon>Pseudomonadati</taxon>
        <taxon>Pseudomonadota</taxon>
        <taxon>Alphaproteobacteria</taxon>
        <taxon>Rhodobacterales</taxon>
        <taxon>Paracoccaceae</taxon>
        <taxon>Albidovulum</taxon>
    </lineage>
</organism>
<evidence type="ECO:0000313" key="4">
    <source>
        <dbReference type="EMBL" id="MCV2870912.1"/>
    </source>
</evidence>
<dbReference type="InterPro" id="IPR050832">
    <property type="entry name" value="Bact_Acetyltransf"/>
</dbReference>
<dbReference type="InterPro" id="IPR016181">
    <property type="entry name" value="Acyl_CoA_acyltransferase"/>
</dbReference>
<evidence type="ECO:0000313" key="5">
    <source>
        <dbReference type="Proteomes" id="UP001652564"/>
    </source>
</evidence>
<dbReference type="InterPro" id="IPR000182">
    <property type="entry name" value="GNAT_dom"/>
</dbReference>
<dbReference type="Gene3D" id="3.40.630.30">
    <property type="match status" value="1"/>
</dbReference>
<keyword evidence="5" id="KW-1185">Reference proteome</keyword>
<name>A0ABT2ZIH6_9RHOB</name>
<evidence type="ECO:0000256" key="2">
    <source>
        <dbReference type="ARBA" id="ARBA00023315"/>
    </source>
</evidence>
<feature type="domain" description="N-acetyltransferase" evidence="3">
    <location>
        <begin position="3"/>
        <end position="147"/>
    </location>
</feature>
<keyword evidence="2" id="KW-0012">Acyltransferase</keyword>
<dbReference type="PANTHER" id="PTHR43877">
    <property type="entry name" value="AMINOALKYLPHOSPHONATE N-ACETYLTRANSFERASE-RELATED-RELATED"/>
    <property type="match status" value="1"/>
</dbReference>
<dbReference type="PROSITE" id="PS51186">
    <property type="entry name" value="GNAT"/>
    <property type="match status" value="1"/>
</dbReference>
<evidence type="ECO:0000256" key="1">
    <source>
        <dbReference type="ARBA" id="ARBA00022679"/>
    </source>
</evidence>
<dbReference type="CDD" id="cd04301">
    <property type="entry name" value="NAT_SF"/>
    <property type="match status" value="1"/>
</dbReference>
<proteinExistence type="predicted"/>
<sequence length="147" mass="16670">MPLTLRDATQEDETGWRSLWEAYLAFYAVDLAPAVTDATWARLMDPASPLKARLALRGDRITGFAIHQHHPSSWVPGDDCYLEDLFVADTERGKGTGRALIDDLIALARAKGWHRLYWHTDEGNVRARALYDSYALSDGHIRYRLTL</sequence>
<dbReference type="SUPFAM" id="SSF55729">
    <property type="entry name" value="Acyl-CoA N-acyltransferases (Nat)"/>
    <property type="match status" value="1"/>
</dbReference>
<protein>
    <submittedName>
        <fullName evidence="4">GNAT family N-acetyltransferase</fullName>
    </submittedName>
</protein>
<gene>
    <name evidence="4" type="ORF">OEZ71_01230</name>
</gene>
<dbReference type="PANTHER" id="PTHR43877:SF2">
    <property type="entry name" value="AMINOALKYLPHOSPHONATE N-ACETYLTRANSFERASE-RELATED"/>
    <property type="match status" value="1"/>
</dbReference>
<comment type="caution">
    <text evidence="4">The sequence shown here is derived from an EMBL/GenBank/DDBJ whole genome shotgun (WGS) entry which is preliminary data.</text>
</comment>
<dbReference type="Proteomes" id="UP001652564">
    <property type="component" value="Unassembled WGS sequence"/>
</dbReference>
<dbReference type="RefSeq" id="WP_263738107.1">
    <property type="nucleotide sequence ID" value="NZ_JAOWKZ010000001.1"/>
</dbReference>
<reference evidence="4 5" key="1">
    <citation type="submission" date="2022-10" db="EMBL/GenBank/DDBJ databases">
        <title>Defluviimonas sp. nov., isolated from ocean surface sediments.</title>
        <authorList>
            <person name="He W."/>
            <person name="Wang L."/>
            <person name="Zhang D.-F."/>
        </authorList>
    </citation>
    <scope>NUCLEOTIDE SEQUENCE [LARGE SCALE GENOMIC DNA]</scope>
    <source>
        <strain evidence="4 5">WL0050</strain>
    </source>
</reference>
<evidence type="ECO:0000259" key="3">
    <source>
        <dbReference type="PROSITE" id="PS51186"/>
    </source>
</evidence>
<dbReference type="Pfam" id="PF00583">
    <property type="entry name" value="Acetyltransf_1"/>
    <property type="match status" value="1"/>
</dbReference>
<accession>A0ABT2ZIH6</accession>
<keyword evidence="1" id="KW-0808">Transferase</keyword>